<dbReference type="GO" id="GO:0005886">
    <property type="term" value="C:plasma membrane"/>
    <property type="evidence" value="ECO:0007669"/>
    <property type="project" value="UniProtKB-SubCell"/>
</dbReference>
<evidence type="ECO:0000313" key="11">
    <source>
        <dbReference type="Proteomes" id="UP000095008"/>
    </source>
</evidence>
<evidence type="ECO:0000313" key="8">
    <source>
        <dbReference type="EMBL" id="OCX71368.1"/>
    </source>
</evidence>
<keyword evidence="11" id="KW-1185">Reference proteome</keyword>
<dbReference type="EMBL" id="LWRY01000028">
    <property type="protein sequence ID" value="OCX74897.1"/>
    <property type="molecule type" value="Genomic_DNA"/>
</dbReference>
<evidence type="ECO:0000259" key="7">
    <source>
        <dbReference type="Pfam" id="PF02656"/>
    </source>
</evidence>
<feature type="transmembrane region" description="Helical" evidence="6">
    <location>
        <begin position="29"/>
        <end position="53"/>
    </location>
</feature>
<evidence type="ECO:0000256" key="5">
    <source>
        <dbReference type="ARBA" id="ARBA00023136"/>
    </source>
</evidence>
<keyword evidence="3 6" id="KW-0812">Transmembrane</keyword>
<organism evidence="9 11">
    <name type="scientific">Acidithiobacillus thiooxidans</name>
    <name type="common">Thiobacillus thiooxidans</name>
    <dbReference type="NCBI Taxonomy" id="930"/>
    <lineage>
        <taxon>Bacteria</taxon>
        <taxon>Pseudomonadati</taxon>
        <taxon>Pseudomonadota</taxon>
        <taxon>Acidithiobacillia</taxon>
        <taxon>Acidithiobacillales</taxon>
        <taxon>Acidithiobacillaceae</taxon>
        <taxon>Acidithiobacillus</taxon>
    </lineage>
</organism>
<feature type="transmembrane region" description="Helical" evidence="6">
    <location>
        <begin position="194"/>
        <end position="213"/>
    </location>
</feature>
<dbReference type="Proteomes" id="UP000094893">
    <property type="component" value="Unassembled WGS sequence"/>
</dbReference>
<sequence>MLLLKHLPMVREPRLYLSMERTYLSYLKFLFIAFGTGILSKKMILLLAALHFYGLIPFFQDLYKLLTWPVLILLFMVFYFFVRDLRYINRGAPVTAKEIQDPRIYFSAERTFLSWIRTGISIVIFGFVMEKFDFFLTKLALMMHRVITLHASFSGMSIIFLVLGIINIAVGLGGFMLTVYQVEHGAYHPHHKLYGFYGLSLLVCLSLLSYLLIKLSI</sequence>
<protein>
    <recommendedName>
        <fullName evidence="7">DUF202 domain-containing protein</fullName>
    </recommendedName>
</protein>
<name>A0A1C2IFX8_ACITH</name>
<dbReference type="STRING" id="930.GCA_002079865_01377"/>
<comment type="caution">
    <text evidence="9">The sequence shown here is derived from an EMBL/GenBank/DDBJ whole genome shotgun (WGS) entry which is preliminary data.</text>
</comment>
<dbReference type="InterPro" id="IPR003807">
    <property type="entry name" value="DUF202"/>
</dbReference>
<dbReference type="InterPro" id="IPR052053">
    <property type="entry name" value="IM_YidH-like"/>
</dbReference>
<feature type="transmembrane region" description="Helical" evidence="6">
    <location>
        <begin position="112"/>
        <end position="129"/>
    </location>
</feature>
<dbReference type="PANTHER" id="PTHR34187">
    <property type="entry name" value="FGR18P"/>
    <property type="match status" value="1"/>
</dbReference>
<proteinExistence type="predicted"/>
<keyword evidence="4 6" id="KW-1133">Transmembrane helix</keyword>
<evidence type="ECO:0000313" key="10">
    <source>
        <dbReference type="Proteomes" id="UP000094893"/>
    </source>
</evidence>
<accession>A0A1C2IFX8</accession>
<evidence type="ECO:0000256" key="4">
    <source>
        <dbReference type="ARBA" id="ARBA00022989"/>
    </source>
</evidence>
<dbReference type="EMBL" id="LWSA01000170">
    <property type="protein sequence ID" value="OCX71368.1"/>
    <property type="molecule type" value="Genomic_DNA"/>
</dbReference>
<reference evidence="9 10" key="1">
    <citation type="journal article" date="2016" name="Int. J. Mol. Sci.">
        <title>Comparative genomics of the extreme acidophile Acidithiobacillus thiooxidans reveals intraspecific divergence and niche adaptation.</title>
        <authorList>
            <person name="Zhang X."/>
            <person name="Feng X."/>
            <person name="Tao J."/>
            <person name="Ma L."/>
            <person name="Xiao Y."/>
            <person name="Liang Y."/>
            <person name="Liu X."/>
            <person name="Yin H."/>
        </authorList>
    </citation>
    <scope>NUCLEOTIDE SEQUENCE [LARGE SCALE GENOMIC DNA]</scope>
    <source>
        <strain evidence="8 10">A02</strain>
        <strain evidence="9">DXS-W</strain>
    </source>
</reference>
<evidence type="ECO:0000256" key="6">
    <source>
        <dbReference type="SAM" id="Phobius"/>
    </source>
</evidence>
<dbReference type="PANTHER" id="PTHR34187:SF2">
    <property type="entry name" value="DUF202 DOMAIN-CONTAINING PROTEIN"/>
    <property type="match status" value="1"/>
</dbReference>
<evidence type="ECO:0000256" key="3">
    <source>
        <dbReference type="ARBA" id="ARBA00022692"/>
    </source>
</evidence>
<feature type="transmembrane region" description="Helical" evidence="6">
    <location>
        <begin position="65"/>
        <end position="82"/>
    </location>
</feature>
<evidence type="ECO:0000256" key="2">
    <source>
        <dbReference type="ARBA" id="ARBA00022475"/>
    </source>
</evidence>
<feature type="domain" description="DUF202" evidence="7">
    <location>
        <begin position="104"/>
        <end position="175"/>
    </location>
</feature>
<keyword evidence="2" id="KW-1003">Cell membrane</keyword>
<gene>
    <name evidence="9" type="ORF">A6M23_04805</name>
    <name evidence="8" type="ORF">A6P07_12340</name>
</gene>
<dbReference type="eggNOG" id="COG2149">
    <property type="taxonomic scope" value="Bacteria"/>
</dbReference>
<feature type="transmembrane region" description="Helical" evidence="6">
    <location>
        <begin position="160"/>
        <end position="182"/>
    </location>
</feature>
<keyword evidence="5 6" id="KW-0472">Membrane</keyword>
<dbReference type="OrthoDB" id="582337at2"/>
<dbReference type="Proteomes" id="UP000095008">
    <property type="component" value="Unassembled WGS sequence"/>
</dbReference>
<comment type="subcellular location">
    <subcellularLocation>
        <location evidence="1">Cell membrane</location>
        <topology evidence="1">Multi-pass membrane protein</topology>
    </subcellularLocation>
</comment>
<evidence type="ECO:0000313" key="9">
    <source>
        <dbReference type="EMBL" id="OCX74897.1"/>
    </source>
</evidence>
<dbReference type="RefSeq" id="WP_024894790.1">
    <property type="nucleotide sequence ID" value="NZ_LWRY01000028.1"/>
</dbReference>
<dbReference type="AlphaFoldDB" id="A0A1C2IFX8"/>
<evidence type="ECO:0000256" key="1">
    <source>
        <dbReference type="ARBA" id="ARBA00004651"/>
    </source>
</evidence>
<dbReference type="Pfam" id="PF02656">
    <property type="entry name" value="DUF202"/>
    <property type="match status" value="1"/>
</dbReference>